<name>A0A1G9NGJ4_9BACI</name>
<feature type="transmembrane region" description="Helical" evidence="5">
    <location>
        <begin position="253"/>
        <end position="286"/>
    </location>
</feature>
<comment type="subcellular location">
    <subcellularLocation>
        <location evidence="1">Endomembrane system</location>
        <topology evidence="1">Multi-pass membrane protein</topology>
    </subcellularLocation>
</comment>
<dbReference type="PANTHER" id="PTHR39535:SF2">
    <property type="entry name" value="HTTM DOMAIN-CONTAINING PROTEIN"/>
    <property type="match status" value="1"/>
</dbReference>
<dbReference type="EMBL" id="FNHF01000001">
    <property type="protein sequence ID" value="SDL85672.1"/>
    <property type="molecule type" value="Genomic_DNA"/>
</dbReference>
<feature type="transmembrane region" description="Helical" evidence="5">
    <location>
        <begin position="75"/>
        <end position="95"/>
    </location>
</feature>
<protein>
    <submittedName>
        <fullName evidence="7">Antimicrobial peptide system protein, SdpB family</fullName>
    </submittedName>
</protein>
<keyword evidence="8" id="KW-1185">Reference proteome</keyword>
<dbReference type="STRING" id="482461.SAMN05216244_0994"/>
<sequence>MFNRLGRFVIRWTWADSPWTNVYGLSRTVIASMLALTLAVNHASILFRPAAGISEYPQCSTSSISIFCLVPNDYLYLNIVKWIAVLLLVVVASGWRPRITGIVQAWIAYSIQASAVTLDGGEQVAMVISILLLPLTLTDPRRWHWSNLSKADYYNSNIYSALIAKLNLVFIRIQVSIIYFHAFVGKLNEEEWLNGTAVYYYLNDIMLGSLPFLSNSLNLLLTSKFVVVITWGTLVIEAMMFIGLFVSKKYWKYLLYLGMLLHSGIAVVIGLYTFSLIMFAALLLYFRPVESEINFKSLGGIKNFNFFNTKKQFFKGGDVEFKRIK</sequence>
<accession>A0A1G9NGJ4</accession>
<evidence type="ECO:0000256" key="4">
    <source>
        <dbReference type="ARBA" id="ARBA00023136"/>
    </source>
</evidence>
<keyword evidence="2 5" id="KW-0812">Transmembrane</keyword>
<keyword evidence="3 5" id="KW-1133">Transmembrane helix</keyword>
<evidence type="ECO:0000256" key="5">
    <source>
        <dbReference type="SAM" id="Phobius"/>
    </source>
</evidence>
<proteinExistence type="predicted"/>
<dbReference type="InterPro" id="IPR011020">
    <property type="entry name" value="HTTM-like"/>
</dbReference>
<dbReference type="GO" id="GO:0012505">
    <property type="term" value="C:endomembrane system"/>
    <property type="evidence" value="ECO:0007669"/>
    <property type="project" value="UniProtKB-SubCell"/>
</dbReference>
<dbReference type="InterPro" id="IPR023894">
    <property type="entry name" value="Sporulation_SdpB"/>
</dbReference>
<feature type="transmembrane region" description="Helical" evidence="5">
    <location>
        <begin position="192"/>
        <end position="213"/>
    </location>
</feature>
<dbReference type="InterPro" id="IPR052964">
    <property type="entry name" value="Sporulation_signal_mat"/>
</dbReference>
<evidence type="ECO:0000256" key="1">
    <source>
        <dbReference type="ARBA" id="ARBA00004127"/>
    </source>
</evidence>
<reference evidence="8" key="1">
    <citation type="submission" date="2016-10" db="EMBL/GenBank/DDBJ databases">
        <authorList>
            <person name="Varghese N."/>
            <person name="Submissions S."/>
        </authorList>
    </citation>
    <scope>NUCLEOTIDE SEQUENCE [LARGE SCALE GENOMIC DNA]</scope>
    <source>
        <strain evidence="8">CGMCC 1.6199</strain>
    </source>
</reference>
<dbReference type="RefSeq" id="WP_074597720.1">
    <property type="nucleotide sequence ID" value="NZ_FNHF01000001.1"/>
</dbReference>
<feature type="domain" description="HTTM-like" evidence="6">
    <location>
        <begin position="15"/>
        <end position="290"/>
    </location>
</feature>
<evidence type="ECO:0000256" key="2">
    <source>
        <dbReference type="ARBA" id="ARBA00022692"/>
    </source>
</evidence>
<gene>
    <name evidence="7" type="ORF">SAMN05216244_0994</name>
</gene>
<dbReference type="AlphaFoldDB" id="A0A1G9NGJ4"/>
<dbReference type="SMART" id="SM00752">
    <property type="entry name" value="HTTM"/>
    <property type="match status" value="1"/>
</dbReference>
<feature type="transmembrane region" description="Helical" evidence="5">
    <location>
        <begin position="21"/>
        <end position="40"/>
    </location>
</feature>
<dbReference type="NCBIfam" id="TIGR04033">
    <property type="entry name" value="export_SdpB"/>
    <property type="match status" value="1"/>
</dbReference>
<feature type="transmembrane region" description="Helical" evidence="5">
    <location>
        <begin position="225"/>
        <end position="246"/>
    </location>
</feature>
<dbReference type="Proteomes" id="UP000182347">
    <property type="component" value="Unassembled WGS sequence"/>
</dbReference>
<dbReference type="OrthoDB" id="128729at2"/>
<evidence type="ECO:0000313" key="7">
    <source>
        <dbReference type="EMBL" id="SDL85672.1"/>
    </source>
</evidence>
<dbReference type="PANTHER" id="PTHR39535">
    <property type="entry name" value="SPORULATION-DELAYING PROTEIN SDPB"/>
    <property type="match status" value="1"/>
</dbReference>
<organism evidence="7 8">
    <name type="scientific">Sediminibacillus halophilus</name>
    <dbReference type="NCBI Taxonomy" id="482461"/>
    <lineage>
        <taxon>Bacteria</taxon>
        <taxon>Bacillati</taxon>
        <taxon>Bacillota</taxon>
        <taxon>Bacilli</taxon>
        <taxon>Bacillales</taxon>
        <taxon>Bacillaceae</taxon>
        <taxon>Sediminibacillus</taxon>
    </lineage>
</organism>
<evidence type="ECO:0000256" key="3">
    <source>
        <dbReference type="ARBA" id="ARBA00022989"/>
    </source>
</evidence>
<evidence type="ECO:0000313" key="8">
    <source>
        <dbReference type="Proteomes" id="UP000182347"/>
    </source>
</evidence>
<feature type="transmembrane region" description="Helical" evidence="5">
    <location>
        <begin position="157"/>
        <end position="180"/>
    </location>
</feature>
<keyword evidence="4 5" id="KW-0472">Membrane</keyword>
<evidence type="ECO:0000259" key="6">
    <source>
        <dbReference type="SMART" id="SM00752"/>
    </source>
</evidence>